<sequence length="365" mass="40074">MGSGGHVLLHGVPPDGASLGYVRARGRDYPIQIIGPICSPACRVDVGAELAELLRGSEVVVAQRLAQSRDVSEFIIELAEVVEQLPAAELAANLPSQAYYAHLLGELDAIGWQLLADVSESLDALQLALTDAAGRVHECWVRLPHDYPASAPEARFALPLDFDIVWPAAAGASRFRLATLVEQLSAELGRHQRTWDLLDDIDAHTAVLEPQAPTRDQCSRRIAFGRHSSLQLRLNPHSPDALPEIAFFGAEVVVAPLRARLNERLGLWNARRTVRENLQEVLEIQFPRPSAAAAEEFSIECGICYTYRLEGVIPQCACDGCSQVFHHSCLLEWLQALPNCQQSFDSVFGSCPYCSKPIATHLHQR</sequence>
<dbReference type="SMART" id="SM01197">
    <property type="entry name" value="FANCL_C"/>
    <property type="match status" value="1"/>
</dbReference>
<dbReference type="GO" id="GO:0043240">
    <property type="term" value="C:Fanconi anaemia nuclear complex"/>
    <property type="evidence" value="ECO:0007669"/>
    <property type="project" value="InterPro"/>
</dbReference>
<keyword evidence="4" id="KW-1185">Reference proteome</keyword>
<protein>
    <recommendedName>
        <fullName evidence="2">RING-type domain-containing protein</fullName>
    </recommendedName>
</protein>
<dbReference type="OMA" id="NRPFHAK"/>
<dbReference type="InterPro" id="IPR026850">
    <property type="entry name" value="FANCL_C"/>
</dbReference>
<keyword evidence="1" id="KW-0862">Zinc</keyword>
<dbReference type="Pfam" id="PF09765">
    <property type="entry name" value="FANCL_d1"/>
    <property type="match status" value="1"/>
</dbReference>
<dbReference type="InterPro" id="IPR043898">
    <property type="entry name" value="FANCL_d2"/>
</dbReference>
<dbReference type="PANTHER" id="PTHR13206">
    <property type="entry name" value="UBIQUITIN LIGASE PROTEIN PHF9 FANCONI ANEMIA GROUP L PROTEIN"/>
    <property type="match status" value="1"/>
</dbReference>
<reference evidence="3" key="1">
    <citation type="submission" date="2021-05" db="EMBL/GenBank/DDBJ databases">
        <title>The genome of the haptophyte Pavlova lutheri (Diacronema luteri, Pavlovales) - a model for lipid biosynthesis in eukaryotic algae.</title>
        <authorList>
            <person name="Hulatt C.J."/>
            <person name="Posewitz M.C."/>
        </authorList>
    </citation>
    <scope>NUCLEOTIDE SEQUENCE</scope>
    <source>
        <strain evidence="3">NIVA-4/92</strain>
    </source>
</reference>
<dbReference type="InterPro" id="IPR043003">
    <property type="entry name" value="FANCL_d3_sf"/>
</dbReference>
<dbReference type="Proteomes" id="UP000751190">
    <property type="component" value="Unassembled WGS sequence"/>
</dbReference>
<evidence type="ECO:0000313" key="4">
    <source>
        <dbReference type="Proteomes" id="UP000751190"/>
    </source>
</evidence>
<dbReference type="GO" id="GO:0061630">
    <property type="term" value="F:ubiquitin protein ligase activity"/>
    <property type="evidence" value="ECO:0007669"/>
    <property type="project" value="TreeGrafter"/>
</dbReference>
<dbReference type="Pfam" id="PF18890">
    <property type="entry name" value="FANCL_d2"/>
    <property type="match status" value="1"/>
</dbReference>
<comment type="caution">
    <text evidence="3">The sequence shown here is derived from an EMBL/GenBank/DDBJ whole genome shotgun (WGS) entry which is preliminary data.</text>
</comment>
<dbReference type="InterPro" id="IPR016135">
    <property type="entry name" value="UBQ-conjugating_enzyme/RWD"/>
</dbReference>
<dbReference type="Gene3D" id="3.10.110.20">
    <property type="entry name" value="RWD domain-like"/>
    <property type="match status" value="1"/>
</dbReference>
<dbReference type="CDD" id="cd16490">
    <property type="entry name" value="RING-CH-C4HC3_FANCL"/>
    <property type="match status" value="1"/>
</dbReference>
<feature type="domain" description="RING-type" evidence="2">
    <location>
        <begin position="301"/>
        <end position="355"/>
    </location>
</feature>
<dbReference type="GO" id="GO:0008270">
    <property type="term" value="F:zinc ion binding"/>
    <property type="evidence" value="ECO:0007669"/>
    <property type="project" value="UniProtKB-KW"/>
</dbReference>
<dbReference type="InterPro" id="IPR013083">
    <property type="entry name" value="Znf_RING/FYVE/PHD"/>
</dbReference>
<dbReference type="GO" id="GO:0036297">
    <property type="term" value="P:interstrand cross-link repair"/>
    <property type="evidence" value="ECO:0007669"/>
    <property type="project" value="InterPro"/>
</dbReference>
<dbReference type="Pfam" id="PF11793">
    <property type="entry name" value="FANCL_C"/>
    <property type="match status" value="1"/>
</dbReference>
<dbReference type="InterPro" id="IPR019162">
    <property type="entry name" value="FancL_WD-rpt_cont_dom"/>
</dbReference>
<evidence type="ECO:0000259" key="2">
    <source>
        <dbReference type="PROSITE" id="PS50089"/>
    </source>
</evidence>
<dbReference type="PANTHER" id="PTHR13206:SF0">
    <property type="entry name" value="E3 UBIQUITIN-PROTEIN LIGASE FANCL"/>
    <property type="match status" value="1"/>
</dbReference>
<dbReference type="PROSITE" id="PS50089">
    <property type="entry name" value="ZF_RING_2"/>
    <property type="match status" value="1"/>
</dbReference>
<gene>
    <name evidence="3" type="ORF">KFE25_009502</name>
</gene>
<keyword evidence="1" id="KW-0479">Metal-binding</keyword>
<dbReference type="InterPro" id="IPR001841">
    <property type="entry name" value="Znf_RING"/>
</dbReference>
<accession>A0A8J6CHE9</accession>
<organism evidence="3 4">
    <name type="scientific">Diacronema lutheri</name>
    <name type="common">Unicellular marine alga</name>
    <name type="synonym">Monochrysis lutheri</name>
    <dbReference type="NCBI Taxonomy" id="2081491"/>
    <lineage>
        <taxon>Eukaryota</taxon>
        <taxon>Haptista</taxon>
        <taxon>Haptophyta</taxon>
        <taxon>Pavlovophyceae</taxon>
        <taxon>Pavlovales</taxon>
        <taxon>Pavlovaceae</taxon>
        <taxon>Diacronema</taxon>
    </lineage>
</organism>
<dbReference type="InterPro" id="IPR044037">
    <property type="entry name" value="FANCL_d3"/>
</dbReference>
<dbReference type="OrthoDB" id="10263265at2759"/>
<dbReference type="Gene3D" id="3.10.110.10">
    <property type="entry name" value="Ubiquitin Conjugating Enzyme"/>
    <property type="match status" value="1"/>
</dbReference>
<dbReference type="CDD" id="cd23832">
    <property type="entry name" value="DRWD-C_FANCL"/>
    <property type="match status" value="1"/>
</dbReference>
<dbReference type="SUPFAM" id="SSF57850">
    <property type="entry name" value="RING/U-box"/>
    <property type="match status" value="1"/>
</dbReference>
<name>A0A8J6CHE9_DIALT</name>
<evidence type="ECO:0000313" key="3">
    <source>
        <dbReference type="EMBL" id="KAG8471081.1"/>
    </source>
</evidence>
<dbReference type="Pfam" id="PF18891">
    <property type="entry name" value="FANCL_d3"/>
    <property type="match status" value="1"/>
</dbReference>
<dbReference type="AlphaFoldDB" id="A0A8J6CHE9"/>
<keyword evidence="1" id="KW-0863">Zinc-finger</keyword>
<dbReference type="CDD" id="cd23831">
    <property type="entry name" value="DRWD-N_FANCL"/>
    <property type="match status" value="1"/>
</dbReference>
<dbReference type="GO" id="GO:0006513">
    <property type="term" value="P:protein monoubiquitination"/>
    <property type="evidence" value="ECO:0007669"/>
    <property type="project" value="TreeGrafter"/>
</dbReference>
<evidence type="ECO:0000256" key="1">
    <source>
        <dbReference type="PROSITE-ProRule" id="PRU00175"/>
    </source>
</evidence>
<dbReference type="EMBL" id="JAGTXO010000001">
    <property type="protein sequence ID" value="KAG8471081.1"/>
    <property type="molecule type" value="Genomic_DNA"/>
</dbReference>
<proteinExistence type="predicted"/>
<dbReference type="InterPro" id="IPR026848">
    <property type="entry name" value="Fancl"/>
</dbReference>
<dbReference type="Gene3D" id="3.30.40.10">
    <property type="entry name" value="Zinc/RING finger domain, C3HC4 (zinc finger)"/>
    <property type="match status" value="1"/>
</dbReference>